<name>D7CFB2_STRBB</name>
<dbReference type="Proteomes" id="UP000000377">
    <property type="component" value="Chromosome"/>
</dbReference>
<gene>
    <name evidence="1" type="ordered locus">SBI_10010</name>
</gene>
<proteinExistence type="predicted"/>
<protein>
    <submittedName>
        <fullName evidence="1">Uncharacterized protein</fullName>
    </submittedName>
</protein>
<dbReference type="EMBL" id="CP002047">
    <property type="protein sequence ID" value="ADI13128.1"/>
    <property type="molecule type" value="Genomic_DNA"/>
</dbReference>
<organism evidence="1 2">
    <name type="scientific">Streptomyces bingchenggensis (strain BCW-1)</name>
    <dbReference type="NCBI Taxonomy" id="749414"/>
    <lineage>
        <taxon>Bacteria</taxon>
        <taxon>Bacillati</taxon>
        <taxon>Actinomycetota</taxon>
        <taxon>Actinomycetes</taxon>
        <taxon>Kitasatosporales</taxon>
        <taxon>Streptomycetaceae</taxon>
        <taxon>Streptomyces</taxon>
    </lineage>
</organism>
<evidence type="ECO:0000313" key="2">
    <source>
        <dbReference type="Proteomes" id="UP000000377"/>
    </source>
</evidence>
<sequence length="74" mass="8562">MLLRLAYLAATNALAFLRLLPMSDKEKDVEILVLRHQLLVLQRQVGKPTLTDSDRAILAGLLHHLPKDRLRRRR</sequence>
<dbReference type="eggNOG" id="COG2801">
    <property type="taxonomic scope" value="Bacteria"/>
</dbReference>
<dbReference type="AlphaFoldDB" id="D7CFB2"/>
<evidence type="ECO:0000313" key="1">
    <source>
        <dbReference type="EMBL" id="ADI13128.1"/>
    </source>
</evidence>
<accession>D7CFB2</accession>
<reference evidence="1 2" key="1">
    <citation type="journal article" date="2010" name="J. Bacteriol.">
        <title>Genome sequence of the milbemycin-producing bacterium Streptomyces bingchenggensis.</title>
        <authorList>
            <person name="Wang X.J."/>
            <person name="Yan Y.J."/>
            <person name="Zhang B."/>
            <person name="An J."/>
            <person name="Wang J.J."/>
            <person name="Tian J."/>
            <person name="Jiang L."/>
            <person name="Chen Y.H."/>
            <person name="Huang S.X."/>
            <person name="Yin M."/>
            <person name="Zhang J."/>
            <person name="Gao A.L."/>
            <person name="Liu C.X."/>
            <person name="Zhu Z.X."/>
            <person name="Xiang W.S."/>
        </authorList>
    </citation>
    <scope>NUCLEOTIDE SEQUENCE [LARGE SCALE GENOMIC DNA]</scope>
    <source>
        <strain evidence="1 2">BCW-1</strain>
    </source>
</reference>
<dbReference type="PATRIC" id="fig|749414.3.peg.10308"/>
<dbReference type="KEGG" id="sbh:SBI_10010"/>
<dbReference type="HOGENOM" id="CLU_2686120_0_0_11"/>
<keyword evidence="2" id="KW-1185">Reference proteome</keyword>